<protein>
    <submittedName>
        <fullName evidence="2">Uncharacterized protein</fullName>
    </submittedName>
</protein>
<name>A0ABQ0LWI1_MYCCL</name>
<proteinExistence type="predicted"/>
<feature type="compositionally biased region" description="Basic and acidic residues" evidence="1">
    <location>
        <begin position="1"/>
        <end position="14"/>
    </location>
</feature>
<sequence length="133" mass="15510">MPSDRPAKEREEHCPYQPKDGRKHRQAWTHAFERELFSDQEIKTTKITERRHSYAASLEKYIDTLHSQLQSCGIFKPEHPPTHVVVEGRASKAAIAELYKKNLAQQEHLRRLREANEKKQALLDRCAKQTPLA</sequence>
<evidence type="ECO:0000256" key="1">
    <source>
        <dbReference type="SAM" id="MobiDB-lite"/>
    </source>
</evidence>
<gene>
    <name evidence="2" type="ORF">MCHLO_11741</name>
</gene>
<evidence type="ECO:0000313" key="3">
    <source>
        <dbReference type="Proteomes" id="UP000815677"/>
    </source>
</evidence>
<dbReference type="Proteomes" id="UP000815677">
    <property type="component" value="Unassembled WGS sequence"/>
</dbReference>
<dbReference type="EMBL" id="DF848811">
    <property type="protein sequence ID" value="GAT54922.1"/>
    <property type="molecule type" value="Genomic_DNA"/>
</dbReference>
<accession>A0ABQ0LWI1</accession>
<reference evidence="2" key="1">
    <citation type="submission" date="2014-09" db="EMBL/GenBank/DDBJ databases">
        <title>Genome sequence of the luminous mushroom Mycena chlorophos for searching fungal bioluminescence genes.</title>
        <authorList>
            <person name="Tanaka Y."/>
            <person name="Kasuga D."/>
            <person name="Oba Y."/>
            <person name="Hase S."/>
            <person name="Sato K."/>
            <person name="Oba Y."/>
            <person name="Sakakibara Y."/>
        </authorList>
    </citation>
    <scope>NUCLEOTIDE SEQUENCE</scope>
</reference>
<feature type="region of interest" description="Disordered" evidence="1">
    <location>
        <begin position="1"/>
        <end position="25"/>
    </location>
</feature>
<keyword evidence="3" id="KW-1185">Reference proteome</keyword>
<evidence type="ECO:0000313" key="2">
    <source>
        <dbReference type="EMBL" id="GAT54922.1"/>
    </source>
</evidence>
<organism evidence="2 3">
    <name type="scientific">Mycena chlorophos</name>
    <name type="common">Agaric fungus</name>
    <name type="synonym">Agaricus chlorophos</name>
    <dbReference type="NCBI Taxonomy" id="658473"/>
    <lineage>
        <taxon>Eukaryota</taxon>
        <taxon>Fungi</taxon>
        <taxon>Dikarya</taxon>
        <taxon>Basidiomycota</taxon>
        <taxon>Agaricomycotina</taxon>
        <taxon>Agaricomycetes</taxon>
        <taxon>Agaricomycetidae</taxon>
        <taxon>Agaricales</taxon>
        <taxon>Marasmiineae</taxon>
        <taxon>Mycenaceae</taxon>
        <taxon>Mycena</taxon>
    </lineage>
</organism>